<gene>
    <name evidence="2" type="ORF">HU137_04295</name>
</gene>
<comment type="caution">
    <text evidence="2">The sequence shown here is derived from an EMBL/GenBank/DDBJ whole genome shotgun (WGS) entry which is preliminary data.</text>
</comment>
<dbReference type="EMBL" id="JACDZE010000001">
    <property type="protein sequence ID" value="MBA5628988.1"/>
    <property type="molecule type" value="Genomic_DNA"/>
</dbReference>
<reference evidence="2 3" key="1">
    <citation type="submission" date="2020-07" db="EMBL/GenBank/DDBJ databases">
        <title>Moheibacter lacus sp. nov., a member of the family Flavobacteriaceae isolated from freshwater lake sediment.</title>
        <authorList>
            <person name="Liu Y."/>
        </authorList>
    </citation>
    <scope>NUCLEOTIDE SEQUENCE [LARGE SCALE GENOMIC DNA]</scope>
    <source>
        <strain evidence="2 3">BDHS18</strain>
    </source>
</reference>
<dbReference type="Pfam" id="PF00004">
    <property type="entry name" value="AAA"/>
    <property type="match status" value="1"/>
</dbReference>
<dbReference type="Gene3D" id="3.40.50.300">
    <property type="entry name" value="P-loop containing nucleotide triphosphate hydrolases"/>
    <property type="match status" value="1"/>
</dbReference>
<dbReference type="SUPFAM" id="SSF52540">
    <property type="entry name" value="P-loop containing nucleoside triphosphate hydrolases"/>
    <property type="match status" value="1"/>
</dbReference>
<dbReference type="AlphaFoldDB" id="A0A838ZIB6"/>
<evidence type="ECO:0000313" key="2">
    <source>
        <dbReference type="EMBL" id="MBA5628988.1"/>
    </source>
</evidence>
<dbReference type="RefSeq" id="WP_182042559.1">
    <property type="nucleotide sequence ID" value="NZ_JACDZE010000001.1"/>
</dbReference>
<evidence type="ECO:0000259" key="1">
    <source>
        <dbReference type="Pfam" id="PF00004"/>
    </source>
</evidence>
<keyword evidence="3" id="KW-1185">Reference proteome</keyword>
<dbReference type="InterPro" id="IPR003959">
    <property type="entry name" value="ATPase_AAA_core"/>
</dbReference>
<dbReference type="InterPro" id="IPR027417">
    <property type="entry name" value="P-loop_NTPase"/>
</dbReference>
<dbReference type="PANTHER" id="PTHR23070">
    <property type="entry name" value="BCS1 AAA-TYPE ATPASE"/>
    <property type="match status" value="1"/>
</dbReference>
<proteinExistence type="predicted"/>
<name>A0A838ZIB6_9FLAO</name>
<organism evidence="2 3">
    <name type="scientific">Moheibacter lacus</name>
    <dbReference type="NCBI Taxonomy" id="2745851"/>
    <lineage>
        <taxon>Bacteria</taxon>
        <taxon>Pseudomonadati</taxon>
        <taxon>Bacteroidota</taxon>
        <taxon>Flavobacteriia</taxon>
        <taxon>Flavobacteriales</taxon>
        <taxon>Weeksellaceae</taxon>
        <taxon>Moheibacter</taxon>
    </lineage>
</organism>
<evidence type="ECO:0000313" key="3">
    <source>
        <dbReference type="Proteomes" id="UP000552241"/>
    </source>
</evidence>
<accession>A0A838ZIB6</accession>
<dbReference type="GO" id="GO:0016887">
    <property type="term" value="F:ATP hydrolysis activity"/>
    <property type="evidence" value="ECO:0007669"/>
    <property type="project" value="InterPro"/>
</dbReference>
<feature type="domain" description="ATPase AAA-type core" evidence="1">
    <location>
        <begin position="205"/>
        <end position="324"/>
    </location>
</feature>
<dbReference type="InterPro" id="IPR050747">
    <property type="entry name" value="Mitochondrial_chaperone_BCS1"/>
</dbReference>
<dbReference type="GO" id="GO:0005524">
    <property type="term" value="F:ATP binding"/>
    <property type="evidence" value="ECO:0007669"/>
    <property type="project" value="InterPro"/>
</dbReference>
<protein>
    <submittedName>
        <fullName evidence="2">AAA family ATPase</fullName>
    </submittedName>
</protein>
<dbReference type="Proteomes" id="UP000552241">
    <property type="component" value="Unassembled WGS sequence"/>
</dbReference>
<sequence>MQLEKFIQENAEKFNQNRFSEKYNLSDKPLVFEERRRSYLNEQKLFMAYFGEIPNLMEEENINCKKAVEWFIKNYGNQIKDMHFSKVELESSKNNVSEFDDVFFLLDQDLLVDFDTNQSKMRILFRKTNFEFVEKIRKSLLKFRSRKRQKPEIHLITKEPYGIDLQEFEIQKPKLAIQDNYNDDFLEIHQTILKRLQTKKDKGLVLLHGKPGTGKTSYIRYLITSLKKKVIFLPLNMAAEITNPGLMKLLINNPDSIFVIEDAENIIMDREENGNSPVSTLLNLSDGLLSDCLNIQIICSFNTDISKVDSALLRKGRLIAKYEFKELEAEKAQNLSEKLGFKTHISKPMNLTDIYNQEEKNGNHTAQRKSIGFVKAVG</sequence>